<keyword evidence="3" id="KW-1185">Reference proteome</keyword>
<evidence type="ECO:0000256" key="1">
    <source>
        <dbReference type="SAM" id="MobiDB-lite"/>
    </source>
</evidence>
<organism evidence="2 3">
    <name type="scientific">Flintibacter faecis</name>
    <dbReference type="NCBI Taxonomy" id="2763047"/>
    <lineage>
        <taxon>Bacteria</taxon>
        <taxon>Bacillati</taxon>
        <taxon>Bacillota</taxon>
        <taxon>Clostridia</taxon>
        <taxon>Eubacteriales</taxon>
        <taxon>Flintibacter</taxon>
    </lineage>
</organism>
<feature type="region of interest" description="Disordered" evidence="1">
    <location>
        <begin position="1"/>
        <end position="46"/>
    </location>
</feature>
<dbReference type="EMBL" id="JACOPN010000006">
    <property type="protein sequence ID" value="MBC5717604.1"/>
    <property type="molecule type" value="Genomic_DNA"/>
</dbReference>
<gene>
    <name evidence="2" type="ORF">H8S55_09760</name>
</gene>
<dbReference type="AlphaFoldDB" id="A0A8J6IWF5"/>
<name>A0A8J6IWF5_9FIRM</name>
<dbReference type="Pfam" id="PF13481">
    <property type="entry name" value="AAA_25"/>
    <property type="match status" value="1"/>
</dbReference>
<feature type="compositionally biased region" description="Basic and acidic residues" evidence="1">
    <location>
        <begin position="1"/>
        <end position="10"/>
    </location>
</feature>
<sequence length="428" mass="47542">MGIDAKEKTARSTSVGADERQSIQKDFDNSIPTSEAKRNGEMENSTESLEEMYRKMQRMADPRYLHTLTMTELFQTSYKSRPPIIENLLHSGAYLLAGAPKIGKSFLVAQIAYHVSTGEDLWGCKVHQGTVLYLALEDDFQRIQNRMFMMYGVNDTPNLHFATAAGKIGNGLDEQLENFMREHPDTKLIIIDTMQKIREVGGEAYSYASDYEIIGKLKQFADKHCICVLTVHHTRKQPAGDAFEMISGTTGLLGCADGSLLMQKKKRTALEATIDVVGRDQHDQILYLKKDPETQIWNLERMETEPRKEPLDPVLEAVARMVNAGQPEWTGSPSELAAAVQVGMAANALTKYLNVKSGRLLEEYHVSYENKARHAGRQVKLTYMLVEAPAFEVVEDGRDGSDGCNGENAATQTTVAIVAAVAERSGSK</sequence>
<protein>
    <submittedName>
        <fullName evidence="2">AAA family ATPase</fullName>
    </submittedName>
</protein>
<feature type="compositionally biased region" description="Basic and acidic residues" evidence="1">
    <location>
        <begin position="17"/>
        <end position="28"/>
    </location>
</feature>
<dbReference type="Gene3D" id="3.40.50.300">
    <property type="entry name" value="P-loop containing nucleotide triphosphate hydrolases"/>
    <property type="match status" value="1"/>
</dbReference>
<evidence type="ECO:0000313" key="3">
    <source>
        <dbReference type="Proteomes" id="UP000602260"/>
    </source>
</evidence>
<reference evidence="2" key="1">
    <citation type="submission" date="2020-08" db="EMBL/GenBank/DDBJ databases">
        <title>Genome public.</title>
        <authorList>
            <person name="Liu C."/>
            <person name="Sun Q."/>
        </authorList>
    </citation>
    <scope>NUCLEOTIDE SEQUENCE</scope>
    <source>
        <strain evidence="2">BX5</strain>
    </source>
</reference>
<evidence type="ECO:0000313" key="2">
    <source>
        <dbReference type="EMBL" id="MBC5717604.1"/>
    </source>
</evidence>
<dbReference type="Proteomes" id="UP000602260">
    <property type="component" value="Unassembled WGS sequence"/>
</dbReference>
<dbReference type="RefSeq" id="WP_186878815.1">
    <property type="nucleotide sequence ID" value="NZ_JACOPN010000006.1"/>
</dbReference>
<proteinExistence type="predicted"/>
<dbReference type="InterPro" id="IPR027417">
    <property type="entry name" value="P-loop_NTPase"/>
</dbReference>
<comment type="caution">
    <text evidence="2">The sequence shown here is derived from an EMBL/GenBank/DDBJ whole genome shotgun (WGS) entry which is preliminary data.</text>
</comment>
<accession>A0A8J6IWF5</accession>
<dbReference type="SUPFAM" id="SSF52540">
    <property type="entry name" value="P-loop containing nucleoside triphosphate hydrolases"/>
    <property type="match status" value="1"/>
</dbReference>